<reference evidence="4 5" key="1">
    <citation type="submission" date="2020-08" db="EMBL/GenBank/DDBJ databases">
        <title>Sequencing the genomes of 1000 actinobacteria strains.</title>
        <authorList>
            <person name="Klenk H.-P."/>
        </authorList>
    </citation>
    <scope>NUCLEOTIDE SEQUENCE [LARGE SCALE GENOMIC DNA]</scope>
    <source>
        <strain evidence="4 5">DSM 45486</strain>
    </source>
</reference>
<keyword evidence="2" id="KW-0597">Phosphoprotein</keyword>
<dbReference type="InterPro" id="IPR001031">
    <property type="entry name" value="Thioesterase"/>
</dbReference>
<dbReference type="EMBL" id="JACHMO010000001">
    <property type="protein sequence ID" value="MBB5803842.1"/>
    <property type="molecule type" value="Genomic_DNA"/>
</dbReference>
<dbReference type="Gene3D" id="3.40.50.1820">
    <property type="entry name" value="alpha/beta hydrolase"/>
    <property type="match status" value="1"/>
</dbReference>
<dbReference type="Pfam" id="PF00975">
    <property type="entry name" value="Thioesterase"/>
    <property type="match status" value="1"/>
</dbReference>
<dbReference type="InterPro" id="IPR036736">
    <property type="entry name" value="ACP-like_sf"/>
</dbReference>
<keyword evidence="5" id="KW-1185">Reference proteome</keyword>
<dbReference type="SUPFAM" id="SSF53474">
    <property type="entry name" value="alpha/beta-Hydrolases"/>
    <property type="match status" value="1"/>
</dbReference>
<dbReference type="PANTHER" id="PTHR45527:SF1">
    <property type="entry name" value="FATTY ACID SYNTHASE"/>
    <property type="match status" value="1"/>
</dbReference>
<comment type="caution">
    <text evidence="4">The sequence shown here is derived from an EMBL/GenBank/DDBJ whole genome shotgun (WGS) entry which is preliminary data.</text>
</comment>
<dbReference type="GO" id="GO:0031177">
    <property type="term" value="F:phosphopantetheine binding"/>
    <property type="evidence" value="ECO:0007669"/>
    <property type="project" value="InterPro"/>
</dbReference>
<organism evidence="4 5">
    <name type="scientific">Saccharothrix ecbatanensis</name>
    <dbReference type="NCBI Taxonomy" id="1105145"/>
    <lineage>
        <taxon>Bacteria</taxon>
        <taxon>Bacillati</taxon>
        <taxon>Actinomycetota</taxon>
        <taxon>Actinomycetes</taxon>
        <taxon>Pseudonocardiales</taxon>
        <taxon>Pseudonocardiaceae</taxon>
        <taxon>Saccharothrix</taxon>
    </lineage>
</organism>
<evidence type="ECO:0000256" key="1">
    <source>
        <dbReference type="ARBA" id="ARBA00022450"/>
    </source>
</evidence>
<dbReference type="PANTHER" id="PTHR45527">
    <property type="entry name" value="NONRIBOSOMAL PEPTIDE SYNTHETASE"/>
    <property type="match status" value="1"/>
</dbReference>
<sequence>MLDRQAIERALCSIWEDLLAVEVTPDDDFFELGGYSLLLVDVVAEARKHGFTLTPNDVFDHKTPAAIAAVLLPDGSAAPERSDQSQSGADPDFAEVWAGGRSPVEVEPVPTLTPLVERGTGTPVFCFHWGAGNVRFLRDVVDTFRGDRPVYGVESVGMWSRERPSLSIVEMSTRYLREIREVQPHGPYLLVGPCAGGRIAFEIARQLEEVGEEVAVLALVNAMPPGTNELDAGWGLRDYYDFRLASLRQQFGVPNLGADRERVMERMVETAKIDAGMDPADLHWRQAVWAAGNFAQEHYEPRPYGGHAMIFQVAQSADREDADWGRVIASTEVRTFDAPDTLPLLRDPSFAEILAKKLAEFPA</sequence>
<evidence type="ECO:0000256" key="2">
    <source>
        <dbReference type="ARBA" id="ARBA00022553"/>
    </source>
</evidence>
<dbReference type="SUPFAM" id="SSF47336">
    <property type="entry name" value="ACP-like"/>
    <property type="match status" value="1"/>
</dbReference>
<dbReference type="RefSeq" id="WP_184921381.1">
    <property type="nucleotide sequence ID" value="NZ_JACHMO010000001.1"/>
</dbReference>
<evidence type="ECO:0000313" key="5">
    <source>
        <dbReference type="Proteomes" id="UP000552097"/>
    </source>
</evidence>
<name>A0A7W9HK89_9PSEU</name>
<gene>
    <name evidence="4" type="ORF">F4560_003610</name>
</gene>
<dbReference type="InterPro" id="IPR029058">
    <property type="entry name" value="AB_hydrolase_fold"/>
</dbReference>
<dbReference type="GO" id="GO:0005737">
    <property type="term" value="C:cytoplasm"/>
    <property type="evidence" value="ECO:0007669"/>
    <property type="project" value="TreeGrafter"/>
</dbReference>
<dbReference type="SMART" id="SM00823">
    <property type="entry name" value="PKS_PP"/>
    <property type="match status" value="1"/>
</dbReference>
<dbReference type="InterPro" id="IPR009081">
    <property type="entry name" value="PP-bd_ACP"/>
</dbReference>
<accession>A0A7W9HK89</accession>
<dbReference type="GO" id="GO:0044550">
    <property type="term" value="P:secondary metabolite biosynthetic process"/>
    <property type="evidence" value="ECO:0007669"/>
    <property type="project" value="TreeGrafter"/>
</dbReference>
<evidence type="ECO:0000259" key="3">
    <source>
        <dbReference type="PROSITE" id="PS50075"/>
    </source>
</evidence>
<dbReference type="PROSITE" id="PS50075">
    <property type="entry name" value="CARRIER"/>
    <property type="match status" value="1"/>
</dbReference>
<proteinExistence type="predicted"/>
<protein>
    <submittedName>
        <fullName evidence="4">Thioesterase domain-containing protein</fullName>
    </submittedName>
</protein>
<dbReference type="InterPro" id="IPR020806">
    <property type="entry name" value="PKS_PP-bd"/>
</dbReference>
<dbReference type="AlphaFoldDB" id="A0A7W9HK89"/>
<dbReference type="GO" id="GO:0043041">
    <property type="term" value="P:amino acid activation for nonribosomal peptide biosynthetic process"/>
    <property type="evidence" value="ECO:0007669"/>
    <property type="project" value="TreeGrafter"/>
</dbReference>
<keyword evidence="1" id="KW-0596">Phosphopantetheine</keyword>
<dbReference type="Proteomes" id="UP000552097">
    <property type="component" value="Unassembled WGS sequence"/>
</dbReference>
<feature type="domain" description="Carrier" evidence="3">
    <location>
        <begin position="2"/>
        <end position="75"/>
    </location>
</feature>
<dbReference type="Pfam" id="PF00550">
    <property type="entry name" value="PP-binding"/>
    <property type="match status" value="1"/>
</dbReference>
<evidence type="ECO:0000313" key="4">
    <source>
        <dbReference type="EMBL" id="MBB5803842.1"/>
    </source>
</evidence>
<dbReference type="Gene3D" id="1.10.1200.10">
    <property type="entry name" value="ACP-like"/>
    <property type="match status" value="1"/>
</dbReference>